<name>A0A0A2L2G4_PENIT</name>
<sequence length="85" mass="9557">MQLLPEAVWFPYPMTEVHHADGEAGNAAAMARYPPAASVRIRVLIVFIMKLILRGKRPSLFNFTNRVNLRQASRRNILIGVLPSS</sequence>
<organism evidence="1 2">
    <name type="scientific">Penicillium italicum</name>
    <name type="common">Blue mold</name>
    <dbReference type="NCBI Taxonomy" id="40296"/>
    <lineage>
        <taxon>Eukaryota</taxon>
        <taxon>Fungi</taxon>
        <taxon>Dikarya</taxon>
        <taxon>Ascomycota</taxon>
        <taxon>Pezizomycotina</taxon>
        <taxon>Eurotiomycetes</taxon>
        <taxon>Eurotiomycetidae</taxon>
        <taxon>Eurotiales</taxon>
        <taxon>Aspergillaceae</taxon>
        <taxon>Penicillium</taxon>
    </lineage>
</organism>
<evidence type="ECO:0000313" key="1">
    <source>
        <dbReference type="EMBL" id="KGO73398.1"/>
    </source>
</evidence>
<proteinExistence type="predicted"/>
<dbReference type="AlphaFoldDB" id="A0A0A2L2G4"/>
<dbReference type="HOGENOM" id="CLU_192407_0_0_1"/>
<dbReference type="Proteomes" id="UP000030104">
    <property type="component" value="Unassembled WGS sequence"/>
</dbReference>
<gene>
    <name evidence="1" type="ORF">PITC_085360</name>
</gene>
<accession>A0A0A2L2G4</accession>
<protein>
    <submittedName>
        <fullName evidence="1">Uncharacterized protein</fullName>
    </submittedName>
</protein>
<reference evidence="1 2" key="1">
    <citation type="journal article" date="2015" name="Mol. Plant Microbe Interact.">
        <title>Genome, transcriptome, and functional analyses of Penicillium expansum provide new insights into secondary metabolism and pathogenicity.</title>
        <authorList>
            <person name="Ballester A.R."/>
            <person name="Marcet-Houben M."/>
            <person name="Levin E."/>
            <person name="Sela N."/>
            <person name="Selma-Lazaro C."/>
            <person name="Carmona L."/>
            <person name="Wisniewski M."/>
            <person name="Droby S."/>
            <person name="Gonzalez-Candelas L."/>
            <person name="Gabaldon T."/>
        </authorList>
    </citation>
    <scope>NUCLEOTIDE SEQUENCE [LARGE SCALE GENOMIC DNA]</scope>
    <source>
        <strain evidence="1 2">PHI-1</strain>
    </source>
</reference>
<keyword evidence="2" id="KW-1185">Reference proteome</keyword>
<dbReference type="EMBL" id="JQGA01000827">
    <property type="protein sequence ID" value="KGO73398.1"/>
    <property type="molecule type" value="Genomic_DNA"/>
</dbReference>
<comment type="caution">
    <text evidence="1">The sequence shown here is derived from an EMBL/GenBank/DDBJ whole genome shotgun (WGS) entry which is preliminary data.</text>
</comment>
<evidence type="ECO:0000313" key="2">
    <source>
        <dbReference type="Proteomes" id="UP000030104"/>
    </source>
</evidence>